<dbReference type="Proteomes" id="UP000294200">
    <property type="component" value="Unassembled WGS sequence"/>
</dbReference>
<protein>
    <recommendedName>
        <fullName evidence="2">Tyr recombinase domain-containing protein</fullName>
    </recommendedName>
</protein>
<name>A0A4R0X7S7_9BURK</name>
<dbReference type="GO" id="GO:0015074">
    <property type="term" value="P:DNA integration"/>
    <property type="evidence" value="ECO:0007669"/>
    <property type="project" value="InterPro"/>
</dbReference>
<keyword evidence="4" id="KW-1185">Reference proteome</keyword>
<dbReference type="Gene3D" id="1.10.443.10">
    <property type="entry name" value="Intergrase catalytic core"/>
    <property type="match status" value="1"/>
</dbReference>
<proteinExistence type="predicted"/>
<dbReference type="PROSITE" id="PS51898">
    <property type="entry name" value="TYR_RECOMBINASE"/>
    <property type="match status" value="1"/>
</dbReference>
<dbReference type="InterPro" id="IPR011010">
    <property type="entry name" value="DNA_brk_join_enz"/>
</dbReference>
<dbReference type="InterPro" id="IPR002104">
    <property type="entry name" value="Integrase_catalytic"/>
</dbReference>
<dbReference type="EMBL" id="MWML01000858">
    <property type="protein sequence ID" value="TCG02689.1"/>
    <property type="molecule type" value="Genomic_DNA"/>
</dbReference>
<dbReference type="SUPFAM" id="SSF56349">
    <property type="entry name" value="DNA breaking-rejoining enzymes"/>
    <property type="match status" value="1"/>
</dbReference>
<comment type="caution">
    <text evidence="3">The sequence shown here is derived from an EMBL/GenBank/DDBJ whole genome shotgun (WGS) entry which is preliminary data.</text>
</comment>
<evidence type="ECO:0000256" key="1">
    <source>
        <dbReference type="ARBA" id="ARBA00023172"/>
    </source>
</evidence>
<accession>A0A4R0X7S7</accession>
<evidence type="ECO:0000259" key="2">
    <source>
        <dbReference type="PROSITE" id="PS51898"/>
    </source>
</evidence>
<sequence>MTDEKLQLLRGAADVDTDDANDWTTEFVRRRDLLMLALSDELGTRRGELIMLDRLHAEDVVKELRAAQGRDAAFVPILTFTTIKNKKSAKRGVPVSPLLVSYLEDWLIYSRQVLKSWGKTATSSMRGFSASREVLKERGYGRTQSHNDRDTR</sequence>
<keyword evidence="1" id="KW-0233">DNA recombination</keyword>
<reference evidence="3 4" key="1">
    <citation type="submission" date="2017-02" db="EMBL/GenBank/DDBJ databases">
        <title>Paraburkholderia sophoroidis sp. nov. and Paraburkholderia steynii sp. nov. rhizobial symbionts of the fynbos legume Hypocalyptus sophoroides.</title>
        <authorList>
            <person name="Steenkamp E.T."/>
            <person name="Beukes C.W."/>
            <person name="Van Zyl E."/>
            <person name="Avontuur J."/>
            <person name="Chan W.Y."/>
            <person name="Hassen A."/>
            <person name="Palmer M."/>
            <person name="Mthombeni L."/>
            <person name="Phalane F."/>
            <person name="Sereme K."/>
            <person name="Venter S.N."/>
        </authorList>
    </citation>
    <scope>NUCLEOTIDE SEQUENCE [LARGE SCALE GENOMIC DNA]</scope>
    <source>
        <strain evidence="3 4">HC1.1ba</strain>
    </source>
</reference>
<dbReference type="GO" id="GO:0003677">
    <property type="term" value="F:DNA binding"/>
    <property type="evidence" value="ECO:0007669"/>
    <property type="project" value="InterPro"/>
</dbReference>
<dbReference type="AlphaFoldDB" id="A0A4R0X7S7"/>
<dbReference type="InterPro" id="IPR013762">
    <property type="entry name" value="Integrase-like_cat_sf"/>
</dbReference>
<evidence type="ECO:0000313" key="3">
    <source>
        <dbReference type="EMBL" id="TCG02689.1"/>
    </source>
</evidence>
<gene>
    <name evidence="3" type="ORF">BZM27_53980</name>
</gene>
<dbReference type="GO" id="GO:0006310">
    <property type="term" value="P:DNA recombination"/>
    <property type="evidence" value="ECO:0007669"/>
    <property type="project" value="UniProtKB-KW"/>
</dbReference>
<organism evidence="3 4">
    <name type="scientific">Paraburkholderia steynii</name>
    <dbReference type="NCBI Taxonomy" id="1245441"/>
    <lineage>
        <taxon>Bacteria</taxon>
        <taxon>Pseudomonadati</taxon>
        <taxon>Pseudomonadota</taxon>
        <taxon>Betaproteobacteria</taxon>
        <taxon>Burkholderiales</taxon>
        <taxon>Burkholderiaceae</taxon>
        <taxon>Paraburkholderia</taxon>
    </lineage>
</organism>
<evidence type="ECO:0000313" key="4">
    <source>
        <dbReference type="Proteomes" id="UP000294200"/>
    </source>
</evidence>
<feature type="domain" description="Tyr recombinase" evidence="2">
    <location>
        <begin position="1"/>
        <end position="152"/>
    </location>
</feature>